<evidence type="ECO:0000313" key="3">
    <source>
        <dbReference type="Proteomes" id="UP000292003"/>
    </source>
</evidence>
<feature type="transmembrane region" description="Helical" evidence="1">
    <location>
        <begin position="50"/>
        <end position="70"/>
    </location>
</feature>
<name>A0A4Q7JGI7_9PSEU</name>
<accession>A0A4Q7JGI7</accession>
<feature type="transmembrane region" description="Helical" evidence="1">
    <location>
        <begin position="21"/>
        <end position="44"/>
    </location>
</feature>
<keyword evidence="1" id="KW-1133">Transmembrane helix</keyword>
<dbReference type="EMBL" id="SFCC01000001">
    <property type="protein sequence ID" value="RZQ65924.1"/>
    <property type="molecule type" value="Genomic_DNA"/>
</dbReference>
<gene>
    <name evidence="2" type="ORF">EWH70_02295</name>
</gene>
<keyword evidence="3" id="KW-1185">Reference proteome</keyword>
<dbReference type="RefSeq" id="WP_130473493.1">
    <property type="nucleotide sequence ID" value="NZ_SFCC01000001.1"/>
</dbReference>
<dbReference type="Proteomes" id="UP000292003">
    <property type="component" value="Unassembled WGS sequence"/>
</dbReference>
<keyword evidence="1" id="KW-0812">Transmembrane</keyword>
<comment type="caution">
    <text evidence="2">The sequence shown here is derived from an EMBL/GenBank/DDBJ whole genome shotgun (WGS) entry which is preliminary data.</text>
</comment>
<dbReference type="AlphaFoldDB" id="A0A4Q7JGI7"/>
<feature type="transmembrane region" description="Helical" evidence="1">
    <location>
        <begin position="82"/>
        <end position="101"/>
    </location>
</feature>
<evidence type="ECO:0000313" key="2">
    <source>
        <dbReference type="EMBL" id="RZQ65924.1"/>
    </source>
</evidence>
<reference evidence="2 3" key="1">
    <citation type="submission" date="2019-02" db="EMBL/GenBank/DDBJ databases">
        <title>Draft genome sequence of Amycolatopsis sp. 8-3EHSu isolated from roots of Suaeda maritima.</title>
        <authorList>
            <person name="Duangmal K."/>
            <person name="Chantavorakit T."/>
        </authorList>
    </citation>
    <scope>NUCLEOTIDE SEQUENCE [LARGE SCALE GENOMIC DNA]</scope>
    <source>
        <strain evidence="2 3">8-3EHSu</strain>
    </source>
</reference>
<organism evidence="2 3">
    <name type="scientific">Amycolatopsis suaedae</name>
    <dbReference type="NCBI Taxonomy" id="2510978"/>
    <lineage>
        <taxon>Bacteria</taxon>
        <taxon>Bacillati</taxon>
        <taxon>Actinomycetota</taxon>
        <taxon>Actinomycetes</taxon>
        <taxon>Pseudonocardiales</taxon>
        <taxon>Pseudonocardiaceae</taxon>
        <taxon>Amycolatopsis</taxon>
    </lineage>
</organism>
<sequence length="121" mass="12315">MSDVSVLAPAPHVPVRRRLPALLVAVILLAATTTSVNLVLPGWAYPLSGVFVVAALVALARRTGVGWAALGLSRRHLRRATTVGLAGLGLVTLGFVVALPAPGPVPPGHELPAAPVVAGWC</sequence>
<protein>
    <submittedName>
        <fullName evidence="2">Uncharacterized protein</fullName>
    </submittedName>
</protein>
<evidence type="ECO:0000256" key="1">
    <source>
        <dbReference type="SAM" id="Phobius"/>
    </source>
</evidence>
<keyword evidence="1" id="KW-0472">Membrane</keyword>
<proteinExistence type="predicted"/>